<reference evidence="3" key="1">
    <citation type="journal article" date="2015" name="Nature">
        <title>Complex archaea that bridge the gap between prokaryotes and eukaryotes.</title>
        <authorList>
            <person name="Spang A."/>
            <person name="Saw J.H."/>
            <person name="Jorgensen S.L."/>
            <person name="Zaremba-Niedzwiedzka K."/>
            <person name="Martijn J."/>
            <person name="Lind A.E."/>
            <person name="van Eijk R."/>
            <person name="Schleper C."/>
            <person name="Guy L."/>
            <person name="Ettema T.J."/>
        </authorList>
    </citation>
    <scope>NUCLEOTIDE SEQUENCE</scope>
</reference>
<evidence type="ECO:0008006" key="4">
    <source>
        <dbReference type="Google" id="ProtNLM"/>
    </source>
</evidence>
<sequence length="386" mass="43558">MKILHLFSDWKWTGPAEPALNLCTALKKRGHDVTIACGKAIDDYPFPPDSESVEKSAYERGFVPVTEFNLSKHFRLFKAIDDIKRLSTFMNDEKYDIVHVHRNQDHLIGGIAARRTGRYLPVVRTSHDGVALRKNLRNKVCLTQLTDKLIAVSEKAKKADMRNFGLPEEKVIMIDASVDCERFNPGNGHLDHRDRFGIRKDDVVAGIIARIQTHRRFDVLLKAIKIASQEDSRLRLFVISRGTKEKQLLIEPARAMGLEDVVIHIGYRTKDYVEAVSCMDFDIFLVPGTDGSCRAVREVMAMGKPVIAAKRGILPEIVDDKVTGLVIDDTPENLAAAILKLVKDEGMRRKMSEASLKKAQDKFSLESMTEKVESVYEELLRNYPAA</sequence>
<dbReference type="PANTHER" id="PTHR12526">
    <property type="entry name" value="GLYCOSYLTRANSFERASE"/>
    <property type="match status" value="1"/>
</dbReference>
<dbReference type="Pfam" id="PF00534">
    <property type="entry name" value="Glycos_transf_1"/>
    <property type="match status" value="1"/>
</dbReference>
<feature type="domain" description="Glycosyltransferase subfamily 4-like N-terminal" evidence="2">
    <location>
        <begin position="19"/>
        <end position="182"/>
    </location>
</feature>
<dbReference type="InterPro" id="IPR001296">
    <property type="entry name" value="Glyco_trans_1"/>
</dbReference>
<dbReference type="InterPro" id="IPR028098">
    <property type="entry name" value="Glyco_trans_4-like_N"/>
</dbReference>
<protein>
    <recommendedName>
        <fullName evidence="4">Glycosyltransferase subfamily 4-like N-terminal domain-containing protein</fullName>
    </recommendedName>
</protein>
<gene>
    <name evidence="3" type="ORF">LCGC14_1784220</name>
</gene>
<name>A0A0F9J9E6_9ZZZZ</name>
<dbReference type="SUPFAM" id="SSF53756">
    <property type="entry name" value="UDP-Glycosyltransferase/glycogen phosphorylase"/>
    <property type="match status" value="1"/>
</dbReference>
<comment type="caution">
    <text evidence="3">The sequence shown here is derived from an EMBL/GenBank/DDBJ whole genome shotgun (WGS) entry which is preliminary data.</text>
</comment>
<feature type="domain" description="Glycosyl transferase family 1" evidence="1">
    <location>
        <begin position="192"/>
        <end position="355"/>
    </location>
</feature>
<dbReference type="AlphaFoldDB" id="A0A0F9J9E6"/>
<evidence type="ECO:0000313" key="3">
    <source>
        <dbReference type="EMBL" id="KKM02461.1"/>
    </source>
</evidence>
<dbReference type="CDD" id="cd03801">
    <property type="entry name" value="GT4_PimA-like"/>
    <property type="match status" value="1"/>
</dbReference>
<evidence type="ECO:0000259" key="1">
    <source>
        <dbReference type="Pfam" id="PF00534"/>
    </source>
</evidence>
<evidence type="ECO:0000259" key="2">
    <source>
        <dbReference type="Pfam" id="PF13439"/>
    </source>
</evidence>
<proteinExistence type="predicted"/>
<dbReference type="GO" id="GO:0016757">
    <property type="term" value="F:glycosyltransferase activity"/>
    <property type="evidence" value="ECO:0007669"/>
    <property type="project" value="InterPro"/>
</dbReference>
<dbReference type="Gene3D" id="3.40.50.2000">
    <property type="entry name" value="Glycogen Phosphorylase B"/>
    <property type="match status" value="2"/>
</dbReference>
<accession>A0A0F9J9E6</accession>
<organism evidence="3">
    <name type="scientific">marine sediment metagenome</name>
    <dbReference type="NCBI Taxonomy" id="412755"/>
    <lineage>
        <taxon>unclassified sequences</taxon>
        <taxon>metagenomes</taxon>
        <taxon>ecological metagenomes</taxon>
    </lineage>
</organism>
<dbReference type="EMBL" id="LAZR01016924">
    <property type="protein sequence ID" value="KKM02461.1"/>
    <property type="molecule type" value="Genomic_DNA"/>
</dbReference>
<dbReference type="Pfam" id="PF13439">
    <property type="entry name" value="Glyco_transf_4"/>
    <property type="match status" value="1"/>
</dbReference>